<dbReference type="EMBL" id="JAUEPO010000002">
    <property type="protein sequence ID" value="KAK3333138.1"/>
    <property type="molecule type" value="Genomic_DNA"/>
</dbReference>
<accession>A0AAE0MIQ2</accession>
<dbReference type="Proteomes" id="UP001286456">
    <property type="component" value="Unassembled WGS sequence"/>
</dbReference>
<dbReference type="AlphaFoldDB" id="A0AAE0MIQ2"/>
<feature type="region of interest" description="Disordered" evidence="1">
    <location>
        <begin position="169"/>
        <end position="312"/>
    </location>
</feature>
<evidence type="ECO:0000313" key="3">
    <source>
        <dbReference type="Proteomes" id="UP001286456"/>
    </source>
</evidence>
<feature type="compositionally biased region" description="Polar residues" evidence="1">
    <location>
        <begin position="226"/>
        <end position="235"/>
    </location>
</feature>
<sequence length="312" mass="33826">MESSFTDVERRFVLAEMIKASQMDVGTLVEFIRHHDIQTSTDWLQMQLPGGRNMRQCYRAAEAMFNTPIPAPVISPLKRRSVGDLSEHASKRQAVASPGEAPSPYAMPRNIGMQLPSIQPRPNGYPSINPPAPAPTPSVVPPRRRGRPPKAETMARQNISQIIQYQPISPAPIAPSSGQAMAPQPHSPGPGGYPGYQIAGVPDSKSKKRGRQSGPERQILPETVPRTVQGTSSSEAGARPAAAEYYDWREDREQRRNSGPGPVPLEPPIAPHHQLPPPRSPHPPLAHARETASAPVEQPNQETPAAAVPHSA</sequence>
<keyword evidence="3" id="KW-1185">Reference proteome</keyword>
<evidence type="ECO:0000313" key="2">
    <source>
        <dbReference type="EMBL" id="KAK3333138.1"/>
    </source>
</evidence>
<feature type="compositionally biased region" description="Basic and acidic residues" evidence="1">
    <location>
        <begin position="246"/>
        <end position="256"/>
    </location>
</feature>
<evidence type="ECO:0000256" key="1">
    <source>
        <dbReference type="SAM" id="MobiDB-lite"/>
    </source>
</evidence>
<reference evidence="2" key="2">
    <citation type="submission" date="2023-06" db="EMBL/GenBank/DDBJ databases">
        <authorList>
            <consortium name="Lawrence Berkeley National Laboratory"/>
            <person name="Haridas S."/>
            <person name="Hensen N."/>
            <person name="Bonometti L."/>
            <person name="Westerberg I."/>
            <person name="Brannstrom I.O."/>
            <person name="Guillou S."/>
            <person name="Cros-Aarteil S."/>
            <person name="Calhoun S."/>
            <person name="Kuo A."/>
            <person name="Mondo S."/>
            <person name="Pangilinan J."/>
            <person name="Riley R."/>
            <person name="Labutti K."/>
            <person name="Andreopoulos B."/>
            <person name="Lipzen A."/>
            <person name="Chen C."/>
            <person name="Yanf M."/>
            <person name="Daum C."/>
            <person name="Ng V."/>
            <person name="Clum A."/>
            <person name="Steindorff A."/>
            <person name="Ohm R."/>
            <person name="Martin F."/>
            <person name="Silar P."/>
            <person name="Natvig D."/>
            <person name="Lalanne C."/>
            <person name="Gautier V."/>
            <person name="Ament-Velasquez S.L."/>
            <person name="Kruys A."/>
            <person name="Hutchinson M.I."/>
            <person name="Powell A.J."/>
            <person name="Barry K."/>
            <person name="Miller A.N."/>
            <person name="Grigoriev I.V."/>
            <person name="Debuchy R."/>
            <person name="Gladieux P."/>
            <person name="Thoren M.H."/>
            <person name="Johannesson H."/>
        </authorList>
    </citation>
    <scope>NUCLEOTIDE SEQUENCE</scope>
    <source>
        <strain evidence="2">SMH4131-1</strain>
    </source>
</reference>
<protein>
    <submittedName>
        <fullName evidence="2">Uncharacterized protein</fullName>
    </submittedName>
</protein>
<feature type="compositionally biased region" description="Pro residues" evidence="1">
    <location>
        <begin position="128"/>
        <end position="140"/>
    </location>
</feature>
<comment type="caution">
    <text evidence="2">The sequence shown here is derived from an EMBL/GenBank/DDBJ whole genome shotgun (WGS) entry which is preliminary data.</text>
</comment>
<reference evidence="2" key="1">
    <citation type="journal article" date="2023" name="Mol. Phylogenet. Evol.">
        <title>Genome-scale phylogeny and comparative genomics of the fungal order Sordariales.</title>
        <authorList>
            <person name="Hensen N."/>
            <person name="Bonometti L."/>
            <person name="Westerberg I."/>
            <person name="Brannstrom I.O."/>
            <person name="Guillou S."/>
            <person name="Cros-Aarteil S."/>
            <person name="Calhoun S."/>
            <person name="Haridas S."/>
            <person name="Kuo A."/>
            <person name="Mondo S."/>
            <person name="Pangilinan J."/>
            <person name="Riley R."/>
            <person name="LaButti K."/>
            <person name="Andreopoulos B."/>
            <person name="Lipzen A."/>
            <person name="Chen C."/>
            <person name="Yan M."/>
            <person name="Daum C."/>
            <person name="Ng V."/>
            <person name="Clum A."/>
            <person name="Steindorff A."/>
            <person name="Ohm R.A."/>
            <person name="Martin F."/>
            <person name="Silar P."/>
            <person name="Natvig D.O."/>
            <person name="Lalanne C."/>
            <person name="Gautier V."/>
            <person name="Ament-Velasquez S.L."/>
            <person name="Kruys A."/>
            <person name="Hutchinson M.I."/>
            <person name="Powell A.J."/>
            <person name="Barry K."/>
            <person name="Miller A.N."/>
            <person name="Grigoriev I.V."/>
            <person name="Debuchy R."/>
            <person name="Gladieux P."/>
            <person name="Hiltunen Thoren M."/>
            <person name="Johannesson H."/>
        </authorList>
    </citation>
    <scope>NUCLEOTIDE SEQUENCE</scope>
    <source>
        <strain evidence="2">SMH4131-1</strain>
    </source>
</reference>
<feature type="compositionally biased region" description="Pro residues" evidence="1">
    <location>
        <begin position="261"/>
        <end position="284"/>
    </location>
</feature>
<gene>
    <name evidence="2" type="ORF">B0T19DRAFT_117750</name>
</gene>
<name>A0AAE0MIQ2_9PEZI</name>
<feature type="region of interest" description="Disordered" evidence="1">
    <location>
        <begin position="82"/>
        <end position="154"/>
    </location>
</feature>
<organism evidence="2 3">
    <name type="scientific">Cercophora scortea</name>
    <dbReference type="NCBI Taxonomy" id="314031"/>
    <lineage>
        <taxon>Eukaryota</taxon>
        <taxon>Fungi</taxon>
        <taxon>Dikarya</taxon>
        <taxon>Ascomycota</taxon>
        <taxon>Pezizomycotina</taxon>
        <taxon>Sordariomycetes</taxon>
        <taxon>Sordariomycetidae</taxon>
        <taxon>Sordariales</taxon>
        <taxon>Lasiosphaeriaceae</taxon>
        <taxon>Cercophora</taxon>
    </lineage>
</organism>
<proteinExistence type="predicted"/>